<reference evidence="1" key="1">
    <citation type="submission" date="2018-05" db="EMBL/GenBank/DDBJ databases">
        <authorList>
            <person name="Lanie J.A."/>
            <person name="Ng W.-L."/>
            <person name="Kazmierczak K.M."/>
            <person name="Andrzejewski T.M."/>
            <person name="Davidsen T.M."/>
            <person name="Wayne K.J."/>
            <person name="Tettelin H."/>
            <person name="Glass J.I."/>
            <person name="Rusch D."/>
            <person name="Podicherti R."/>
            <person name="Tsui H.-C.T."/>
            <person name="Winkler M.E."/>
        </authorList>
    </citation>
    <scope>NUCLEOTIDE SEQUENCE</scope>
</reference>
<accession>A0A382JBI5</accession>
<dbReference type="AlphaFoldDB" id="A0A382JBI5"/>
<evidence type="ECO:0000313" key="1">
    <source>
        <dbReference type="EMBL" id="SVC09604.1"/>
    </source>
</evidence>
<name>A0A382JBI5_9ZZZZ</name>
<dbReference type="EMBL" id="UINC01073313">
    <property type="protein sequence ID" value="SVC09604.1"/>
    <property type="molecule type" value="Genomic_DNA"/>
</dbReference>
<proteinExistence type="predicted"/>
<organism evidence="1">
    <name type="scientific">marine metagenome</name>
    <dbReference type="NCBI Taxonomy" id="408172"/>
    <lineage>
        <taxon>unclassified sequences</taxon>
        <taxon>metagenomes</taxon>
        <taxon>ecological metagenomes</taxon>
    </lineage>
</organism>
<protein>
    <submittedName>
        <fullName evidence="1">Uncharacterized protein</fullName>
    </submittedName>
</protein>
<gene>
    <name evidence="1" type="ORF">METZ01_LOCUS262458</name>
</gene>
<sequence length="95" mass="10783">MSLLSGFDLIRIESKLKKEVNEFFKWEKFGDYEVETDWRAWNKMMGTGKTSKTVSTRKCLDSKRRLDDYLHAGGSDGLGVGKGFMGNKALTGIRL</sequence>